<dbReference type="Proteomes" id="UP001620262">
    <property type="component" value="Unassembled WGS sequence"/>
</dbReference>
<dbReference type="RefSeq" id="WP_404675882.1">
    <property type="nucleotide sequence ID" value="NZ_JBJDOT010000022.1"/>
</dbReference>
<reference evidence="2 3" key="1">
    <citation type="submission" date="2024-11" db="EMBL/GenBank/DDBJ databases">
        <title>The Natural Products Discovery Center: Release of the First 8490 Sequenced Strains for Exploring Actinobacteria Biosynthetic Diversity.</title>
        <authorList>
            <person name="Kalkreuter E."/>
            <person name="Kautsar S.A."/>
            <person name="Yang D."/>
            <person name="Bader C.D."/>
            <person name="Teijaro C.N."/>
            <person name="Fluegel L."/>
            <person name="Davis C.M."/>
            <person name="Simpson J.R."/>
            <person name="Lauterbach L."/>
            <person name="Steele A.D."/>
            <person name="Gui C."/>
            <person name="Meng S."/>
            <person name="Li G."/>
            <person name="Viehrig K."/>
            <person name="Ye F."/>
            <person name="Su P."/>
            <person name="Kiefer A.F."/>
            <person name="Nichols A."/>
            <person name="Cepeda A.J."/>
            <person name="Yan W."/>
            <person name="Fan B."/>
            <person name="Jiang Y."/>
            <person name="Adhikari A."/>
            <person name="Zheng C.-J."/>
            <person name="Schuster L."/>
            <person name="Cowan T.M."/>
            <person name="Smanski M.J."/>
            <person name="Chevrette M.G."/>
            <person name="De Carvalho L.P.S."/>
            <person name="Shen B."/>
        </authorList>
    </citation>
    <scope>NUCLEOTIDE SEQUENCE [LARGE SCALE GENOMIC DNA]</scope>
    <source>
        <strain evidence="2 3">NPDC078403</strain>
    </source>
</reference>
<protein>
    <submittedName>
        <fullName evidence="2">PilZ domain-containing protein</fullName>
    </submittedName>
</protein>
<feature type="domain" description="PilZ" evidence="1">
    <location>
        <begin position="148"/>
        <end position="227"/>
    </location>
</feature>
<sequence>MTEDTLLKYESLVDELKSYLGNAKFDTIFKSKTAGLTKPEQFLIKMEMSRLSQPIARFIDLRGQVTGQVKPYEYEGKQHFMDETAIAVFEQAIERHGGYTLAVYEAVMNTDNNHRVMQKKAAEQAKQPELQNEQKLDCQVIKFASYESRREERMNYSIKITVELSKDNTIAATTSDISLSGAKIKLSPRYQVKKGQLLGLRLVGLEQDFELGLKNGIQYEVVAVEKISSEFNHIRLKRTFIENNEKFDEFLESFIHGNKRRYKVNLDNTLDAVVSKGYEQYYIPRVTSLFTFFSLQNDKLYPSLVLTTENNIFIQRYFCDERKLSCLYTILNQQRLAQLLSNPAPVKEEYLYTFTHVVAGKVYYYSATRTELTAEPQLSALFFGFGSQKESWQCFKVQLMPSHPEDSYIPLSLPNTAGKDIEKLNKPPTPRVQGMIKDVKYLVILTAVGTDAEQTHYQSFSYDKSIVNQLKRFGHGKHKTPPKLETVDLEYVNLRSHKRYLYKTDVVLTTQDEQTHTAHSRDFSIMGLQIECDQPVTFQKGEVVELSLPELQKITKKHTLSKLKYEVMAVSKSFTTINLKALRIADNPHEGVKFFTQLIENNKDKLKVSEEAPKVPGLSTALRNMVTKSVCQFPFYLHKEATHFKTGAIGQGLYPSPLHIILQNYGLLNNTTSIDAFLSPEQLNDVITPLIKDRSRQDPPLPFTLFIRFDPKKSTIEDAIKSKCSAGEDYAPQLLFLKKGLKSELLFIMRIYISRTGRPDTDYLSNELKYVSQYALHKAKDLEEALWAVTGVGDMVDVTDETLSHLDFTAELVEQMNKRKQIWLKRLT</sequence>
<dbReference type="Pfam" id="PF07238">
    <property type="entry name" value="PilZ"/>
    <property type="match status" value="2"/>
</dbReference>
<evidence type="ECO:0000313" key="2">
    <source>
        <dbReference type="EMBL" id="MFK3865235.1"/>
    </source>
</evidence>
<gene>
    <name evidence="2" type="ORF">ACI2JU_15360</name>
</gene>
<feature type="domain" description="PilZ" evidence="1">
    <location>
        <begin position="494"/>
        <end position="576"/>
    </location>
</feature>
<comment type="caution">
    <text evidence="2">The sequence shown here is derived from an EMBL/GenBank/DDBJ whole genome shotgun (WGS) entry which is preliminary data.</text>
</comment>
<organism evidence="2 3">
    <name type="scientific">Pseudoalteromonas rhizosphaerae</name>
    <dbReference type="NCBI Taxonomy" id="2518973"/>
    <lineage>
        <taxon>Bacteria</taxon>
        <taxon>Pseudomonadati</taxon>
        <taxon>Pseudomonadota</taxon>
        <taxon>Gammaproteobacteria</taxon>
        <taxon>Alteromonadales</taxon>
        <taxon>Pseudoalteromonadaceae</taxon>
        <taxon>Pseudoalteromonas</taxon>
    </lineage>
</organism>
<dbReference type="Gene3D" id="2.40.10.220">
    <property type="entry name" value="predicted glycosyltransferase like domains"/>
    <property type="match status" value="2"/>
</dbReference>
<keyword evidence="3" id="KW-1185">Reference proteome</keyword>
<proteinExistence type="predicted"/>
<evidence type="ECO:0000259" key="1">
    <source>
        <dbReference type="Pfam" id="PF07238"/>
    </source>
</evidence>
<dbReference type="InterPro" id="IPR009875">
    <property type="entry name" value="PilZ_domain"/>
</dbReference>
<dbReference type="SUPFAM" id="SSF141371">
    <property type="entry name" value="PilZ domain-like"/>
    <property type="match status" value="1"/>
</dbReference>
<evidence type="ECO:0000313" key="3">
    <source>
        <dbReference type="Proteomes" id="UP001620262"/>
    </source>
</evidence>
<accession>A0ABW8L327</accession>
<name>A0ABW8L327_9GAMM</name>
<dbReference type="EMBL" id="JBJDOT010000022">
    <property type="protein sequence ID" value="MFK3865235.1"/>
    <property type="molecule type" value="Genomic_DNA"/>
</dbReference>